<keyword evidence="1" id="KW-1133">Transmembrane helix</keyword>
<name>A0A9D3ULS8_9ROSI</name>
<accession>A0A9D3ULS8</accession>
<reference evidence="2 3" key="1">
    <citation type="journal article" date="2021" name="Plant Biotechnol. J.">
        <title>Multi-omics assisted identification of the key and species-specific regulatory components of drought-tolerant mechanisms in Gossypium stocksii.</title>
        <authorList>
            <person name="Yu D."/>
            <person name="Ke L."/>
            <person name="Zhang D."/>
            <person name="Wu Y."/>
            <person name="Sun Y."/>
            <person name="Mei J."/>
            <person name="Sun J."/>
            <person name="Sun Y."/>
        </authorList>
    </citation>
    <scope>NUCLEOTIDE SEQUENCE [LARGE SCALE GENOMIC DNA]</scope>
    <source>
        <strain evidence="3">cv. E1</strain>
        <tissue evidence="2">Leaf</tissue>
    </source>
</reference>
<dbReference type="AlphaFoldDB" id="A0A9D3ULS8"/>
<keyword evidence="1" id="KW-0472">Membrane</keyword>
<sequence>MYVPLSTRVVISLVRVVVASAGVVVVSVERMIDIERIKSAKVFASPTTQVFESHKTIGIGMR</sequence>
<dbReference type="Proteomes" id="UP000828251">
    <property type="component" value="Unassembled WGS sequence"/>
</dbReference>
<comment type="caution">
    <text evidence="2">The sequence shown here is derived from an EMBL/GenBank/DDBJ whole genome shotgun (WGS) entry which is preliminary data.</text>
</comment>
<organism evidence="2 3">
    <name type="scientific">Gossypium stocksii</name>
    <dbReference type="NCBI Taxonomy" id="47602"/>
    <lineage>
        <taxon>Eukaryota</taxon>
        <taxon>Viridiplantae</taxon>
        <taxon>Streptophyta</taxon>
        <taxon>Embryophyta</taxon>
        <taxon>Tracheophyta</taxon>
        <taxon>Spermatophyta</taxon>
        <taxon>Magnoliopsida</taxon>
        <taxon>eudicotyledons</taxon>
        <taxon>Gunneridae</taxon>
        <taxon>Pentapetalae</taxon>
        <taxon>rosids</taxon>
        <taxon>malvids</taxon>
        <taxon>Malvales</taxon>
        <taxon>Malvaceae</taxon>
        <taxon>Malvoideae</taxon>
        <taxon>Gossypium</taxon>
    </lineage>
</organism>
<dbReference type="EMBL" id="JAIQCV010000011">
    <property type="protein sequence ID" value="KAH1047527.1"/>
    <property type="molecule type" value="Genomic_DNA"/>
</dbReference>
<feature type="transmembrane region" description="Helical" evidence="1">
    <location>
        <begin position="6"/>
        <end position="28"/>
    </location>
</feature>
<evidence type="ECO:0000313" key="2">
    <source>
        <dbReference type="EMBL" id="KAH1047527.1"/>
    </source>
</evidence>
<keyword evidence="1" id="KW-0812">Transmembrane</keyword>
<evidence type="ECO:0000313" key="3">
    <source>
        <dbReference type="Proteomes" id="UP000828251"/>
    </source>
</evidence>
<proteinExistence type="predicted"/>
<gene>
    <name evidence="2" type="ORF">J1N35_038311</name>
</gene>
<evidence type="ECO:0000256" key="1">
    <source>
        <dbReference type="SAM" id="Phobius"/>
    </source>
</evidence>
<keyword evidence="3" id="KW-1185">Reference proteome</keyword>
<protein>
    <submittedName>
        <fullName evidence="2">Uncharacterized protein</fullName>
    </submittedName>
</protein>